<dbReference type="InParanoid" id="A0A286UHA3"/>
<keyword evidence="5" id="KW-0862">Zinc</keyword>
<gene>
    <name evidence="10" type="ORF">PNOK_0568800</name>
</gene>
<keyword evidence="3" id="KW-0677">Repeat</keyword>
<evidence type="ECO:0000256" key="5">
    <source>
        <dbReference type="ARBA" id="ARBA00022833"/>
    </source>
</evidence>
<dbReference type="EMBL" id="NBII01000005">
    <property type="protein sequence ID" value="PAV18845.1"/>
    <property type="molecule type" value="Genomic_DNA"/>
</dbReference>
<reference evidence="10 11" key="1">
    <citation type="journal article" date="2017" name="Mol. Ecol.">
        <title>Comparative and population genomic landscape of Phellinus noxius: A hypervariable fungus causing root rot in trees.</title>
        <authorList>
            <person name="Chung C.L."/>
            <person name="Lee T.J."/>
            <person name="Akiba M."/>
            <person name="Lee H.H."/>
            <person name="Kuo T.H."/>
            <person name="Liu D."/>
            <person name="Ke H.M."/>
            <person name="Yokoi T."/>
            <person name="Roa M.B."/>
            <person name="Lu M.J."/>
            <person name="Chang Y.Y."/>
            <person name="Ann P.J."/>
            <person name="Tsai J.N."/>
            <person name="Chen C.Y."/>
            <person name="Tzean S.S."/>
            <person name="Ota Y."/>
            <person name="Hattori T."/>
            <person name="Sahashi N."/>
            <person name="Liou R.F."/>
            <person name="Kikuchi T."/>
            <person name="Tsai I.J."/>
        </authorList>
    </citation>
    <scope>NUCLEOTIDE SEQUENCE [LARGE SCALE GENOMIC DNA]</scope>
    <source>
        <strain evidence="10 11">FFPRI411160</strain>
    </source>
</reference>
<keyword evidence="6" id="KW-0539">Nucleus</keyword>
<evidence type="ECO:0000256" key="6">
    <source>
        <dbReference type="ARBA" id="ARBA00023242"/>
    </source>
</evidence>
<evidence type="ECO:0000256" key="2">
    <source>
        <dbReference type="ARBA" id="ARBA00022723"/>
    </source>
</evidence>
<dbReference type="PROSITE" id="PS50157">
    <property type="entry name" value="ZINC_FINGER_C2H2_2"/>
    <property type="match status" value="2"/>
</dbReference>
<comment type="caution">
    <text evidence="10">The sequence shown here is derived from an EMBL/GenBank/DDBJ whole genome shotgun (WGS) entry which is preliminary data.</text>
</comment>
<dbReference type="Gene3D" id="3.30.160.60">
    <property type="entry name" value="Classic Zinc Finger"/>
    <property type="match status" value="2"/>
</dbReference>
<dbReference type="PANTHER" id="PTHR23235">
    <property type="entry name" value="KRUEPPEL-LIKE TRANSCRIPTION FACTOR"/>
    <property type="match status" value="1"/>
</dbReference>
<dbReference type="Proteomes" id="UP000217199">
    <property type="component" value="Unassembled WGS sequence"/>
</dbReference>
<dbReference type="PROSITE" id="PS00028">
    <property type="entry name" value="ZINC_FINGER_C2H2_1"/>
    <property type="match status" value="1"/>
</dbReference>
<protein>
    <submittedName>
        <fullName evidence="10">Specific rna polymerase ii transcription factor</fullName>
    </submittedName>
</protein>
<feature type="region of interest" description="Disordered" evidence="8">
    <location>
        <begin position="1"/>
        <end position="104"/>
    </location>
</feature>
<dbReference type="FunFam" id="3.30.160.60:FF:000100">
    <property type="entry name" value="Zinc finger 45-like"/>
    <property type="match status" value="1"/>
</dbReference>
<evidence type="ECO:0000256" key="8">
    <source>
        <dbReference type="SAM" id="MobiDB-lite"/>
    </source>
</evidence>
<organism evidence="10 11">
    <name type="scientific">Pyrrhoderma noxium</name>
    <dbReference type="NCBI Taxonomy" id="2282107"/>
    <lineage>
        <taxon>Eukaryota</taxon>
        <taxon>Fungi</taxon>
        <taxon>Dikarya</taxon>
        <taxon>Basidiomycota</taxon>
        <taxon>Agaricomycotina</taxon>
        <taxon>Agaricomycetes</taxon>
        <taxon>Hymenochaetales</taxon>
        <taxon>Hymenochaetaceae</taxon>
        <taxon>Pyrrhoderma</taxon>
    </lineage>
</organism>
<keyword evidence="4 7" id="KW-0863">Zinc-finger</keyword>
<feature type="domain" description="C2H2-type" evidence="9">
    <location>
        <begin position="168"/>
        <end position="188"/>
    </location>
</feature>
<dbReference type="FunFam" id="3.30.160.60:FF:000145">
    <property type="entry name" value="Zinc finger protein 574"/>
    <property type="match status" value="1"/>
</dbReference>
<evidence type="ECO:0000256" key="4">
    <source>
        <dbReference type="ARBA" id="ARBA00022771"/>
    </source>
</evidence>
<dbReference type="AlphaFoldDB" id="A0A286UHA3"/>
<dbReference type="InterPro" id="IPR013087">
    <property type="entry name" value="Znf_C2H2_type"/>
</dbReference>
<dbReference type="GO" id="GO:0005634">
    <property type="term" value="C:nucleus"/>
    <property type="evidence" value="ECO:0007669"/>
    <property type="project" value="UniProtKB-SubCell"/>
</dbReference>
<keyword evidence="11" id="KW-1185">Reference proteome</keyword>
<dbReference type="InterPro" id="IPR036236">
    <property type="entry name" value="Znf_C2H2_sf"/>
</dbReference>
<dbReference type="GO" id="GO:0000978">
    <property type="term" value="F:RNA polymerase II cis-regulatory region sequence-specific DNA binding"/>
    <property type="evidence" value="ECO:0007669"/>
    <property type="project" value="TreeGrafter"/>
</dbReference>
<dbReference type="PANTHER" id="PTHR23235:SF120">
    <property type="entry name" value="KRUPPEL-LIKE FACTOR 15"/>
    <property type="match status" value="1"/>
</dbReference>
<keyword evidence="2" id="KW-0479">Metal-binding</keyword>
<feature type="domain" description="C2H2-type" evidence="9">
    <location>
        <begin position="140"/>
        <end position="167"/>
    </location>
</feature>
<name>A0A286UHA3_9AGAM</name>
<feature type="compositionally biased region" description="Polar residues" evidence="8">
    <location>
        <begin position="42"/>
        <end position="104"/>
    </location>
</feature>
<dbReference type="GO" id="GO:0008270">
    <property type="term" value="F:zinc ion binding"/>
    <property type="evidence" value="ECO:0007669"/>
    <property type="project" value="UniProtKB-KW"/>
</dbReference>
<feature type="compositionally biased region" description="Polar residues" evidence="8">
    <location>
        <begin position="26"/>
        <end position="35"/>
    </location>
</feature>
<comment type="subcellular location">
    <subcellularLocation>
        <location evidence="1">Nucleus</location>
    </subcellularLocation>
</comment>
<evidence type="ECO:0000256" key="7">
    <source>
        <dbReference type="PROSITE-ProRule" id="PRU00042"/>
    </source>
</evidence>
<evidence type="ECO:0000313" key="10">
    <source>
        <dbReference type="EMBL" id="PAV18845.1"/>
    </source>
</evidence>
<dbReference type="OrthoDB" id="8922241at2759"/>
<evidence type="ECO:0000259" key="9">
    <source>
        <dbReference type="PROSITE" id="PS50157"/>
    </source>
</evidence>
<dbReference type="SMART" id="SM00355">
    <property type="entry name" value="ZnF_C2H2"/>
    <property type="match status" value="2"/>
</dbReference>
<accession>A0A286UHA3</accession>
<evidence type="ECO:0000256" key="1">
    <source>
        <dbReference type="ARBA" id="ARBA00004123"/>
    </source>
</evidence>
<dbReference type="SUPFAM" id="SSF57667">
    <property type="entry name" value="beta-beta-alpha zinc fingers"/>
    <property type="match status" value="1"/>
</dbReference>
<proteinExistence type="predicted"/>
<dbReference type="STRING" id="2282107.A0A286UHA3"/>
<sequence length="198" mass="22087">MSDSRYPSHYSQQDMYGTSGLAGGYQHSSARQTTHYGRDMQMQPNYPSQYATNGYSLPMTSQTQSSYPQGVSRTRTPSVPSMQTTSSGHYVQNPALSSSPAHLHQMQASQMNPASHPADYYYPSTNIPDLQNSTPSQRPFPCDMCALSFNRQHDLKRHRDTHSGERPFLCNGGCGKTFTRKDALKRHQLVKGCGRADD</sequence>
<dbReference type="Pfam" id="PF00096">
    <property type="entry name" value="zf-C2H2"/>
    <property type="match status" value="2"/>
</dbReference>
<evidence type="ECO:0000256" key="3">
    <source>
        <dbReference type="ARBA" id="ARBA00022737"/>
    </source>
</evidence>
<evidence type="ECO:0000313" key="11">
    <source>
        <dbReference type="Proteomes" id="UP000217199"/>
    </source>
</evidence>
<dbReference type="GO" id="GO:0000981">
    <property type="term" value="F:DNA-binding transcription factor activity, RNA polymerase II-specific"/>
    <property type="evidence" value="ECO:0007669"/>
    <property type="project" value="TreeGrafter"/>
</dbReference>
<feature type="compositionally biased region" description="Polar residues" evidence="8">
    <location>
        <begin position="1"/>
        <end position="16"/>
    </location>
</feature>